<dbReference type="InterPro" id="IPR021373">
    <property type="entry name" value="DUF2993"/>
</dbReference>
<protein>
    <submittedName>
        <fullName evidence="3">DUF2993 domain-containing protein</fullName>
    </submittedName>
</protein>
<evidence type="ECO:0000256" key="2">
    <source>
        <dbReference type="SAM" id="Phobius"/>
    </source>
</evidence>
<reference evidence="3 4" key="1">
    <citation type="submission" date="2023-09" db="EMBL/GenBank/DDBJ databases">
        <title>Microbacterium fusihabitans sp. nov., Microbacterium phycihabitans sp. nov., and Microbacterium cervinum sp. nov., isolated from dried seaweeds of beach.</title>
        <authorList>
            <person name="Lee S.D."/>
        </authorList>
    </citation>
    <scope>NUCLEOTIDE SEQUENCE [LARGE SCALE GENOMIC DNA]</scope>
    <source>
        <strain evidence="3 4">KSW2-29</strain>
    </source>
</reference>
<dbReference type="Pfam" id="PF11209">
    <property type="entry name" value="LmeA"/>
    <property type="match status" value="1"/>
</dbReference>
<evidence type="ECO:0000256" key="1">
    <source>
        <dbReference type="SAM" id="MobiDB-lite"/>
    </source>
</evidence>
<evidence type="ECO:0000313" key="4">
    <source>
        <dbReference type="Proteomes" id="UP001261125"/>
    </source>
</evidence>
<keyword evidence="4" id="KW-1185">Reference proteome</keyword>
<feature type="region of interest" description="Disordered" evidence="1">
    <location>
        <begin position="1"/>
        <end position="24"/>
    </location>
</feature>
<name>A0ABU3SNP8_9MICO</name>
<organism evidence="3 4">
    <name type="scientific">Microbacterium phycohabitans</name>
    <dbReference type="NCBI Taxonomy" id="3075993"/>
    <lineage>
        <taxon>Bacteria</taxon>
        <taxon>Bacillati</taxon>
        <taxon>Actinomycetota</taxon>
        <taxon>Actinomycetes</taxon>
        <taxon>Micrococcales</taxon>
        <taxon>Microbacteriaceae</taxon>
        <taxon>Microbacterium</taxon>
    </lineage>
</organism>
<gene>
    <name evidence="3" type="ORF">RWH44_12015</name>
</gene>
<proteinExistence type="predicted"/>
<dbReference type="Proteomes" id="UP001261125">
    <property type="component" value="Unassembled WGS sequence"/>
</dbReference>
<accession>A0ABU3SNP8</accession>
<keyword evidence="2" id="KW-1133">Transmembrane helix</keyword>
<keyword evidence="2" id="KW-0812">Transmembrane</keyword>
<dbReference type="RefSeq" id="WP_316004745.1">
    <property type="nucleotide sequence ID" value="NZ_JAWDIT010000004.1"/>
</dbReference>
<sequence length="270" mass="27884">MTLFDERTETLPAPPRVDESEPAGSGSGVAIALLAGLVLVLLAAGIFIAETLARAEAERAIEDGVRSALALSDGERVEVEVGGPVLLQNVRGRLDSVRLTVYSFPTGRANADLTMFVEGLHGVGDSWGADRISGAATVSAAQATALFLPTEAQGRMRVGFSGGDMVISPSAPGGLAMSAAVTPHVENGRLSVGLTSVTIGDKTLTPDEVAAQTGLDPAALQPASVCLADEMPRFLQLRDVRITDQQLRFEVDADPALLDAASGDEHGSCP</sequence>
<evidence type="ECO:0000313" key="3">
    <source>
        <dbReference type="EMBL" id="MDU0346423.1"/>
    </source>
</evidence>
<keyword evidence="2" id="KW-0472">Membrane</keyword>
<comment type="caution">
    <text evidence="3">The sequence shown here is derived from an EMBL/GenBank/DDBJ whole genome shotgun (WGS) entry which is preliminary data.</text>
</comment>
<dbReference type="EMBL" id="JAWDIT010000004">
    <property type="protein sequence ID" value="MDU0346423.1"/>
    <property type="molecule type" value="Genomic_DNA"/>
</dbReference>
<feature type="transmembrane region" description="Helical" evidence="2">
    <location>
        <begin position="29"/>
        <end position="49"/>
    </location>
</feature>